<reference evidence="1" key="1">
    <citation type="submission" date="2023-06" db="EMBL/GenBank/DDBJ databases">
        <title>Genomic analysis of the entomopathogenic nematode Steinernema hermaphroditum.</title>
        <authorList>
            <person name="Schwarz E.M."/>
            <person name="Heppert J.K."/>
            <person name="Baniya A."/>
            <person name="Schwartz H.T."/>
            <person name="Tan C.-H."/>
            <person name="Antoshechkin I."/>
            <person name="Sternberg P.W."/>
            <person name="Goodrich-Blair H."/>
            <person name="Dillman A.R."/>
        </authorList>
    </citation>
    <scope>NUCLEOTIDE SEQUENCE</scope>
    <source>
        <strain evidence="1">PS9179</strain>
        <tissue evidence="1">Whole animal</tissue>
    </source>
</reference>
<dbReference type="Proteomes" id="UP001175271">
    <property type="component" value="Unassembled WGS sequence"/>
</dbReference>
<gene>
    <name evidence="1" type="ORF">QR680_003465</name>
</gene>
<organism evidence="1 2">
    <name type="scientific">Steinernema hermaphroditum</name>
    <dbReference type="NCBI Taxonomy" id="289476"/>
    <lineage>
        <taxon>Eukaryota</taxon>
        <taxon>Metazoa</taxon>
        <taxon>Ecdysozoa</taxon>
        <taxon>Nematoda</taxon>
        <taxon>Chromadorea</taxon>
        <taxon>Rhabditida</taxon>
        <taxon>Tylenchina</taxon>
        <taxon>Panagrolaimomorpha</taxon>
        <taxon>Strongyloidoidea</taxon>
        <taxon>Steinernematidae</taxon>
        <taxon>Steinernema</taxon>
    </lineage>
</organism>
<proteinExistence type="predicted"/>
<evidence type="ECO:0000313" key="2">
    <source>
        <dbReference type="Proteomes" id="UP001175271"/>
    </source>
</evidence>
<keyword evidence="2" id="KW-1185">Reference proteome</keyword>
<comment type="caution">
    <text evidence="1">The sequence shown here is derived from an EMBL/GenBank/DDBJ whole genome shotgun (WGS) entry which is preliminary data.</text>
</comment>
<sequence length="66" mass="7400">MQIIGRLRPVKCILMGVVNHMELLECHIQLKIMNARAIAICEQYCGKNTVIGPQKSGHSILPENIM</sequence>
<accession>A0AA39LKF3</accession>
<name>A0AA39LKF3_9BILA</name>
<dbReference type="AlphaFoldDB" id="A0AA39LKF3"/>
<evidence type="ECO:0000313" key="1">
    <source>
        <dbReference type="EMBL" id="KAK0400370.1"/>
    </source>
</evidence>
<protein>
    <submittedName>
        <fullName evidence="1">Uncharacterized protein</fullName>
    </submittedName>
</protein>
<dbReference type="EMBL" id="JAUCMV010000005">
    <property type="protein sequence ID" value="KAK0400370.1"/>
    <property type="molecule type" value="Genomic_DNA"/>
</dbReference>